<keyword evidence="6 8" id="KW-0808">Transferase</keyword>
<dbReference type="Gene3D" id="3.40.50.2000">
    <property type="entry name" value="Glycogen Phosphorylase B"/>
    <property type="match status" value="2"/>
</dbReference>
<gene>
    <name evidence="11" type="primary">glgA_2</name>
    <name evidence="8" type="synonym">glgA</name>
    <name evidence="11" type="ORF">ElP_40260</name>
</gene>
<dbReference type="NCBIfam" id="NF001899">
    <property type="entry name" value="PRK00654.1-2"/>
    <property type="match status" value="1"/>
</dbReference>
<dbReference type="NCBIfam" id="TIGR02095">
    <property type="entry name" value="glgA"/>
    <property type="match status" value="1"/>
</dbReference>
<evidence type="ECO:0000256" key="1">
    <source>
        <dbReference type="ARBA" id="ARBA00001478"/>
    </source>
</evidence>
<dbReference type="InterPro" id="IPR011835">
    <property type="entry name" value="GS/SS"/>
</dbReference>
<comment type="pathway">
    <text evidence="3 8">Glycan biosynthesis; glycogen biosynthesis.</text>
</comment>
<keyword evidence="12" id="KW-1185">Reference proteome</keyword>
<evidence type="ECO:0000256" key="8">
    <source>
        <dbReference type="HAMAP-Rule" id="MF_00484"/>
    </source>
</evidence>
<dbReference type="CDD" id="cd03791">
    <property type="entry name" value="GT5_Glycogen_synthase_DULL1-like"/>
    <property type="match status" value="1"/>
</dbReference>
<evidence type="ECO:0000259" key="9">
    <source>
        <dbReference type="Pfam" id="PF00534"/>
    </source>
</evidence>
<dbReference type="Proteomes" id="UP000317835">
    <property type="component" value="Chromosome"/>
</dbReference>
<comment type="similarity">
    <text evidence="4 8">Belongs to the glycosyltransferase 1 family. Bacterial/plant glycogen synthase subfamily.</text>
</comment>
<reference evidence="11 12" key="1">
    <citation type="submission" date="2019-02" db="EMBL/GenBank/DDBJ databases">
        <title>Deep-cultivation of Planctomycetes and their phenomic and genomic characterization uncovers novel biology.</title>
        <authorList>
            <person name="Wiegand S."/>
            <person name="Jogler M."/>
            <person name="Boedeker C."/>
            <person name="Pinto D."/>
            <person name="Vollmers J."/>
            <person name="Rivas-Marin E."/>
            <person name="Kohn T."/>
            <person name="Peeters S.H."/>
            <person name="Heuer A."/>
            <person name="Rast P."/>
            <person name="Oberbeckmann S."/>
            <person name="Bunk B."/>
            <person name="Jeske O."/>
            <person name="Meyerdierks A."/>
            <person name="Storesund J.E."/>
            <person name="Kallscheuer N."/>
            <person name="Luecker S."/>
            <person name="Lage O.M."/>
            <person name="Pohl T."/>
            <person name="Merkel B.J."/>
            <person name="Hornburger P."/>
            <person name="Mueller R.-W."/>
            <person name="Bruemmer F."/>
            <person name="Labrenz M."/>
            <person name="Spormann A.M."/>
            <person name="Op den Camp H."/>
            <person name="Overmann J."/>
            <person name="Amann R."/>
            <person name="Jetten M.S.M."/>
            <person name="Mascher T."/>
            <person name="Medema M.H."/>
            <person name="Devos D.P."/>
            <person name="Kaster A.-K."/>
            <person name="Ovreas L."/>
            <person name="Rohde M."/>
            <person name="Galperin M.Y."/>
            <person name="Jogler C."/>
        </authorList>
    </citation>
    <scope>NUCLEOTIDE SEQUENCE [LARGE SCALE GENOMIC DNA]</scope>
    <source>
        <strain evidence="11 12">ElP</strain>
    </source>
</reference>
<dbReference type="Pfam" id="PF00534">
    <property type="entry name" value="Glycos_transf_1"/>
    <property type="match status" value="1"/>
</dbReference>
<dbReference type="GO" id="GO:0004373">
    <property type="term" value="F:alpha-1,4-glucan glucosyltransferase (UDP-glucose donor) activity"/>
    <property type="evidence" value="ECO:0007669"/>
    <property type="project" value="InterPro"/>
</dbReference>
<dbReference type="EC" id="2.4.1.21" evidence="8"/>
<evidence type="ECO:0000256" key="3">
    <source>
        <dbReference type="ARBA" id="ARBA00004964"/>
    </source>
</evidence>
<evidence type="ECO:0000313" key="12">
    <source>
        <dbReference type="Proteomes" id="UP000317835"/>
    </source>
</evidence>
<name>A0A518H5I9_9BACT</name>
<feature type="domain" description="Glycosyl transferase family 1" evidence="9">
    <location>
        <begin position="301"/>
        <end position="456"/>
    </location>
</feature>
<dbReference type="SUPFAM" id="SSF53756">
    <property type="entry name" value="UDP-Glycosyltransferase/glycogen phosphorylase"/>
    <property type="match status" value="1"/>
</dbReference>
<dbReference type="EMBL" id="CP036426">
    <property type="protein sequence ID" value="QDV36113.1"/>
    <property type="molecule type" value="Genomic_DNA"/>
</dbReference>
<evidence type="ECO:0000256" key="4">
    <source>
        <dbReference type="ARBA" id="ARBA00010281"/>
    </source>
</evidence>
<dbReference type="GO" id="GO:0005978">
    <property type="term" value="P:glycogen biosynthetic process"/>
    <property type="evidence" value="ECO:0007669"/>
    <property type="project" value="UniProtKB-UniRule"/>
</dbReference>
<evidence type="ECO:0000256" key="2">
    <source>
        <dbReference type="ARBA" id="ARBA00002764"/>
    </source>
</evidence>
<evidence type="ECO:0000256" key="6">
    <source>
        <dbReference type="ARBA" id="ARBA00022679"/>
    </source>
</evidence>
<organism evidence="11 12">
    <name type="scientific">Tautonia plasticadhaerens</name>
    <dbReference type="NCBI Taxonomy" id="2527974"/>
    <lineage>
        <taxon>Bacteria</taxon>
        <taxon>Pseudomonadati</taxon>
        <taxon>Planctomycetota</taxon>
        <taxon>Planctomycetia</taxon>
        <taxon>Isosphaerales</taxon>
        <taxon>Isosphaeraceae</taxon>
        <taxon>Tautonia</taxon>
    </lineage>
</organism>
<evidence type="ECO:0000256" key="5">
    <source>
        <dbReference type="ARBA" id="ARBA00022676"/>
    </source>
</evidence>
<accession>A0A518H5I9</accession>
<sequence length="496" mass="53889">MKVLILSAEVEPFAKTGGLADVAAALPRALRDLGHQAAVIMPAYRRALEAGPPIRDLGVVVRAPGGPRGGEGRILASTLPHCDVPVYLIDRPPYFDRRGLYGEDGLDYPDNCERFVFFQRAALEAARILDLRPDVVHCNDWQTGLVPVYLDESYRRLPGSTFRAVGTLMTIHNLAYQGSFWHLDLPLTGLDWSLFTLDKLEAYGRLNFLKAGLVYADLISTVSPTYAREIQTPEGGRGLDGLLRGRRDALRGIVNGIDLTAWNPAIDPHLAARYTPRTWPAGKAANKAELQRLAGLPERPEVALLAAIGRLDPQKGWDLIIEAAPGLLGRDVQLVVLGTGEPRIERALQALSARHPDRLRAFLEFSGPMAHRIEAGADLFLMPSLYEPCGLNQLYSLAYGTVPIVRATGGLVDTVVDATPEALLDGSATGISFLPATADALLGAVDRALALKADPATWSRLVGAGMRADWTWHRSAEAYVALYDEARRRRSGPPPG</sequence>
<keyword evidence="7 8" id="KW-0320">Glycogen biosynthesis</keyword>
<evidence type="ECO:0000256" key="7">
    <source>
        <dbReference type="ARBA" id="ARBA00023056"/>
    </source>
</evidence>
<dbReference type="Pfam" id="PF08323">
    <property type="entry name" value="Glyco_transf_5"/>
    <property type="match status" value="1"/>
</dbReference>
<proteinExistence type="inferred from homology"/>
<dbReference type="OrthoDB" id="9808590at2"/>
<protein>
    <recommendedName>
        <fullName evidence="8">Glycogen synthase</fullName>
        <ecNumber evidence="8">2.4.1.21</ecNumber>
    </recommendedName>
    <alternativeName>
        <fullName evidence="8">Starch [bacterial glycogen] synthase</fullName>
    </alternativeName>
</protein>
<evidence type="ECO:0000259" key="10">
    <source>
        <dbReference type="Pfam" id="PF08323"/>
    </source>
</evidence>
<dbReference type="PANTHER" id="PTHR45825:SF11">
    <property type="entry name" value="ALPHA AMYLASE DOMAIN-CONTAINING PROTEIN"/>
    <property type="match status" value="1"/>
</dbReference>
<evidence type="ECO:0000313" key="11">
    <source>
        <dbReference type="EMBL" id="QDV36113.1"/>
    </source>
</evidence>
<dbReference type="RefSeq" id="WP_145272165.1">
    <property type="nucleotide sequence ID" value="NZ_CP036426.1"/>
</dbReference>
<dbReference type="GO" id="GO:0009011">
    <property type="term" value="F:alpha-1,4-glucan glucosyltransferase (ADP-glucose donor) activity"/>
    <property type="evidence" value="ECO:0007669"/>
    <property type="project" value="UniProtKB-UniRule"/>
</dbReference>
<keyword evidence="5 8" id="KW-0328">Glycosyltransferase</keyword>
<feature type="domain" description="Starch synthase catalytic" evidence="10">
    <location>
        <begin position="2"/>
        <end position="244"/>
    </location>
</feature>
<comment type="catalytic activity">
    <reaction evidence="1 8">
        <text>[(1-&gt;4)-alpha-D-glucosyl](n) + ADP-alpha-D-glucose = [(1-&gt;4)-alpha-D-glucosyl](n+1) + ADP + H(+)</text>
        <dbReference type="Rhea" id="RHEA:18189"/>
        <dbReference type="Rhea" id="RHEA-COMP:9584"/>
        <dbReference type="Rhea" id="RHEA-COMP:9587"/>
        <dbReference type="ChEBI" id="CHEBI:15378"/>
        <dbReference type="ChEBI" id="CHEBI:15444"/>
        <dbReference type="ChEBI" id="CHEBI:57498"/>
        <dbReference type="ChEBI" id="CHEBI:456216"/>
        <dbReference type="EC" id="2.4.1.21"/>
    </reaction>
</comment>
<dbReference type="PANTHER" id="PTHR45825">
    <property type="entry name" value="GRANULE-BOUND STARCH SYNTHASE 1, CHLOROPLASTIC/AMYLOPLASTIC"/>
    <property type="match status" value="1"/>
</dbReference>
<dbReference type="InterPro" id="IPR013534">
    <property type="entry name" value="Starch_synth_cat_dom"/>
</dbReference>
<dbReference type="InterPro" id="IPR001296">
    <property type="entry name" value="Glyco_trans_1"/>
</dbReference>
<dbReference type="AlphaFoldDB" id="A0A518H5I9"/>
<feature type="binding site" evidence="8">
    <location>
        <position position="15"/>
    </location>
    <ligand>
        <name>ADP-alpha-D-glucose</name>
        <dbReference type="ChEBI" id="CHEBI:57498"/>
    </ligand>
</feature>
<dbReference type="UniPathway" id="UPA00164"/>
<dbReference type="HAMAP" id="MF_00484">
    <property type="entry name" value="Glycogen_synth"/>
    <property type="match status" value="1"/>
</dbReference>
<comment type="function">
    <text evidence="2 8">Synthesizes alpha-1,4-glucan chains using ADP-glucose.</text>
</comment>
<dbReference type="KEGG" id="tpla:ElP_40260"/>